<accession>A0A3P7IB63</accession>
<evidence type="ECO:0000313" key="3">
    <source>
        <dbReference type="Proteomes" id="UP000270094"/>
    </source>
</evidence>
<evidence type="ECO:0000256" key="1">
    <source>
        <dbReference type="SAM" id="MobiDB-lite"/>
    </source>
</evidence>
<name>A0A3P7IB63_STRVU</name>
<proteinExistence type="predicted"/>
<keyword evidence="3" id="KW-1185">Reference proteome</keyword>
<protein>
    <submittedName>
        <fullName evidence="2">Uncharacterized protein</fullName>
    </submittedName>
</protein>
<feature type="region of interest" description="Disordered" evidence="1">
    <location>
        <begin position="1"/>
        <end position="31"/>
    </location>
</feature>
<dbReference type="EMBL" id="UYYB01014664">
    <property type="protein sequence ID" value="VDM70090.1"/>
    <property type="molecule type" value="Genomic_DNA"/>
</dbReference>
<reference evidence="2 3" key="1">
    <citation type="submission" date="2018-11" db="EMBL/GenBank/DDBJ databases">
        <authorList>
            <consortium name="Pathogen Informatics"/>
        </authorList>
    </citation>
    <scope>NUCLEOTIDE SEQUENCE [LARGE SCALE GENOMIC DNA]</scope>
</reference>
<evidence type="ECO:0000313" key="2">
    <source>
        <dbReference type="EMBL" id="VDM70090.1"/>
    </source>
</evidence>
<gene>
    <name evidence="2" type="ORF">SVUK_LOCUS5088</name>
</gene>
<organism evidence="2 3">
    <name type="scientific">Strongylus vulgaris</name>
    <name type="common">Blood worm</name>
    <dbReference type="NCBI Taxonomy" id="40348"/>
    <lineage>
        <taxon>Eukaryota</taxon>
        <taxon>Metazoa</taxon>
        <taxon>Ecdysozoa</taxon>
        <taxon>Nematoda</taxon>
        <taxon>Chromadorea</taxon>
        <taxon>Rhabditida</taxon>
        <taxon>Rhabditina</taxon>
        <taxon>Rhabditomorpha</taxon>
        <taxon>Strongyloidea</taxon>
        <taxon>Strongylidae</taxon>
        <taxon>Strongylus</taxon>
    </lineage>
</organism>
<dbReference type="Proteomes" id="UP000270094">
    <property type="component" value="Unassembled WGS sequence"/>
</dbReference>
<sequence length="66" mass="7563">MDWSYNEEDRRQIDTKNSGMDPSRSESPRGRTVRADAFVVRMHQLNSQMVTIYGLDLAKIAAAVLY</sequence>
<dbReference type="AlphaFoldDB" id="A0A3P7IB63"/>